<evidence type="ECO:0000313" key="4">
    <source>
        <dbReference type="EMBL" id="SEJ82593.1"/>
    </source>
</evidence>
<keyword evidence="2" id="KW-0732">Signal</keyword>
<feature type="compositionally biased region" description="Polar residues" evidence="1">
    <location>
        <begin position="718"/>
        <end position="729"/>
    </location>
</feature>
<dbReference type="Pfam" id="PF00395">
    <property type="entry name" value="SLH"/>
    <property type="match status" value="1"/>
</dbReference>
<dbReference type="STRING" id="856736.SAMN04488058_1214"/>
<feature type="signal peptide" evidence="2">
    <location>
        <begin position="1"/>
        <end position="19"/>
    </location>
</feature>
<dbReference type="Pfam" id="PF21620">
    <property type="entry name" value="SlpA_C"/>
    <property type="match status" value="1"/>
</dbReference>
<feature type="region of interest" description="Disordered" evidence="1">
    <location>
        <begin position="716"/>
        <end position="751"/>
    </location>
</feature>
<dbReference type="PROSITE" id="PS51272">
    <property type="entry name" value="SLH"/>
    <property type="match status" value="1"/>
</dbReference>
<protein>
    <submittedName>
        <fullName evidence="4">S-layer homology domain-containing protein</fullName>
    </submittedName>
</protein>
<feature type="chain" id="PRO_5011639715" evidence="2">
    <location>
        <begin position="20"/>
        <end position="1192"/>
    </location>
</feature>
<evidence type="ECO:0000256" key="1">
    <source>
        <dbReference type="SAM" id="MobiDB-lite"/>
    </source>
</evidence>
<evidence type="ECO:0000313" key="5">
    <source>
        <dbReference type="Proteomes" id="UP000199223"/>
    </source>
</evidence>
<name>A0A1H7BY78_9DEIO</name>
<organism evidence="4 5">
    <name type="scientific">Deinococcus reticulitermitis</name>
    <dbReference type="NCBI Taxonomy" id="856736"/>
    <lineage>
        <taxon>Bacteria</taxon>
        <taxon>Thermotogati</taxon>
        <taxon>Deinococcota</taxon>
        <taxon>Deinococci</taxon>
        <taxon>Deinococcales</taxon>
        <taxon>Deinococcaceae</taxon>
        <taxon>Deinococcus</taxon>
    </lineage>
</organism>
<keyword evidence="5" id="KW-1185">Reference proteome</keyword>
<gene>
    <name evidence="4" type="ORF">SAMN04488058_1214</name>
</gene>
<dbReference type="Gene3D" id="1.10.287.1490">
    <property type="match status" value="1"/>
</dbReference>
<evidence type="ECO:0000256" key="2">
    <source>
        <dbReference type="SAM" id="SignalP"/>
    </source>
</evidence>
<dbReference type="Proteomes" id="UP000199223">
    <property type="component" value="Unassembled WGS sequence"/>
</dbReference>
<proteinExistence type="predicted"/>
<evidence type="ECO:0000259" key="3">
    <source>
        <dbReference type="PROSITE" id="PS51272"/>
    </source>
</evidence>
<dbReference type="InterPro" id="IPR048736">
    <property type="entry name" value="SlpA_C"/>
</dbReference>
<feature type="domain" description="SLH" evidence="3">
    <location>
        <begin position="29"/>
        <end position="92"/>
    </location>
</feature>
<dbReference type="AlphaFoldDB" id="A0A1H7BY78"/>
<feature type="compositionally biased region" description="Polar residues" evidence="1">
    <location>
        <begin position="742"/>
        <end position="751"/>
    </location>
</feature>
<dbReference type="InterPro" id="IPR051465">
    <property type="entry name" value="Cell_Envelope_Struct_Comp"/>
</dbReference>
<dbReference type="PANTHER" id="PTHR43308:SF1">
    <property type="entry name" value="OUTER MEMBRANE PROTEIN ALPHA"/>
    <property type="match status" value="1"/>
</dbReference>
<dbReference type="RefSeq" id="WP_092265518.1">
    <property type="nucleotide sequence ID" value="NZ_FNZA01000021.1"/>
</dbReference>
<sequence>MKKSLLALTAALSFGLAAAQTAAPVSAPQVPALTDVPAGHWAKDAIDRLVSRGIILGYPDGTFRGTQNLTRYEAAIIIARLLDEIRSGDVVVAPAEGGLTQEDLVAVQNAIQELAADLAALGVRVSDLEENAVSRDDFSRLEARIEEVAAAGNNGEAEAVATLRTQLEELTVRVDEYDTLRADVDDNASSIAALNDLTVLLNQDILDLQDRVSAVEAAQADFVQRSDFDNLAGRVTTVETRVETVNNSLTGRIAALERNAFSLKPSLTLGYSVSRTNRNFDIDRLFPLNADGTVANNAFTSGGIDSDTGAQRRDYGDFGDASDPVVAGAAGLYGFAATDQIVTVYYTDGTTAQINLTQYANGTFVAPNGQVIDRTRGTNGFLVGSAARYQEGSTDIGISLGFDTSGQFNQVTSTSSGNLFSTAGRLTVNQIDLNFGLVTGLPSDAYVDTNGNGTQDAGEATGRTQYPGSGGTTSVRDGAGNIYRPVFFRFKNATTQFSVGNNPVIVTLGQQQKFYFADYAFDNDYNGRGDGYTVLIDGSNVPVIGAWKPQIYGVYGSRSGDDLTTEAGYGVYYRGVRAQITPVGTLTAGIFYAQEGRDQFGAAAAAGQTPAVQAAAPSDVTLFGADLHGKAFGVELHSEYVTSRVTPVGSTTATTANAFYIRSATRNANKTYNLSAPSAKFGTDVFNVALYDLNYRQIGAGMTAASAISEFGYDTRPEVSSTRQNNADNPDNGVTAPFSNLRGRTTAGSTTNDGLIGQKGFGVKAAVTLGPVALGGYYDASTGANGSFATNDPNLMVERGASAKVAYSIFSLRGAYNELLSNRFQTYRLANDNAGNTLGASVTQSATVRRYAVQADVTPGFGLFAGVYYRDVNVNGVRSTTDRGLLGRGYLASSFAPGVGANTYRAGLTCAEQNFGTFTAVNGVIGDTDGVGGVLNPAVNLDANRSSTCFTSYGVEVGHAGDAENALVKDLFFRVGYGRVYVPTTATSTTGDFSGSVAYGDVRYDRKVGVANVRLAGSVSNTNVRLDSRPAGTRGAVGLIVRTDPLENLPFRPQLNGQVGYYTSQFDDDFNPATASLNANALKYGAGIVLNDFLLPETRIGVRYDGYTGINRAYTPFDGSGTQGYFSDANTNGTRVNLNGVYVEGAYRDLVFSYGSYTLSGRNAAGTEIGSGVNNGQPARGQTFKIAYRVNF</sequence>
<accession>A0A1H7BY78</accession>
<feature type="region of interest" description="Disordered" evidence="1">
    <location>
        <begin position="452"/>
        <end position="475"/>
    </location>
</feature>
<dbReference type="EMBL" id="FNZA01000021">
    <property type="protein sequence ID" value="SEJ82593.1"/>
    <property type="molecule type" value="Genomic_DNA"/>
</dbReference>
<feature type="compositionally biased region" description="Polar residues" evidence="1">
    <location>
        <begin position="462"/>
        <end position="475"/>
    </location>
</feature>
<reference evidence="5" key="1">
    <citation type="submission" date="2016-10" db="EMBL/GenBank/DDBJ databases">
        <authorList>
            <person name="Varghese N."/>
            <person name="Submissions S."/>
        </authorList>
    </citation>
    <scope>NUCLEOTIDE SEQUENCE [LARGE SCALE GENOMIC DNA]</scope>
    <source>
        <strain evidence="5">CGMCC 1.10218</strain>
    </source>
</reference>
<dbReference type="InterPro" id="IPR001119">
    <property type="entry name" value="SLH_dom"/>
</dbReference>
<dbReference type="OrthoDB" id="5845122at2"/>
<dbReference type="PANTHER" id="PTHR43308">
    <property type="entry name" value="OUTER MEMBRANE PROTEIN ALPHA-RELATED"/>
    <property type="match status" value="1"/>
</dbReference>